<dbReference type="InterPro" id="IPR041616">
    <property type="entry name" value="PheRS_beta_core"/>
</dbReference>
<evidence type="ECO:0000256" key="10">
    <source>
        <dbReference type="ARBA" id="ARBA00022842"/>
    </source>
</evidence>
<accession>A0A7S1AVC5</accession>
<dbReference type="GO" id="GO:0005524">
    <property type="term" value="F:ATP binding"/>
    <property type="evidence" value="ECO:0007669"/>
    <property type="project" value="UniProtKB-KW"/>
</dbReference>
<dbReference type="GO" id="GO:0003723">
    <property type="term" value="F:RNA binding"/>
    <property type="evidence" value="ECO:0007669"/>
    <property type="project" value="InterPro"/>
</dbReference>
<comment type="similarity">
    <text evidence="3">Belongs to the phenylalanyl-tRNA synthetase beta subunit family. Type 2 subfamily.</text>
</comment>
<dbReference type="FunFam" id="3.50.40.10:FF:000002">
    <property type="entry name" value="phenylalanine--tRNA ligase beta subunit"/>
    <property type="match status" value="1"/>
</dbReference>
<dbReference type="Pfam" id="PF03483">
    <property type="entry name" value="B3_4"/>
    <property type="match status" value="1"/>
</dbReference>
<dbReference type="InterPro" id="IPR009061">
    <property type="entry name" value="DNA-bd_dom_put_sf"/>
</dbReference>
<evidence type="ECO:0000256" key="12">
    <source>
        <dbReference type="ARBA" id="ARBA00023146"/>
    </source>
</evidence>
<keyword evidence="10" id="KW-0460">Magnesium</keyword>
<dbReference type="InterPro" id="IPR004531">
    <property type="entry name" value="Phe-tRNA-synth_IIc_bsu_arc_euk"/>
</dbReference>
<dbReference type="Gene3D" id="3.30.56.10">
    <property type="match status" value="2"/>
</dbReference>
<evidence type="ECO:0000256" key="1">
    <source>
        <dbReference type="ARBA" id="ARBA00001946"/>
    </source>
</evidence>
<evidence type="ECO:0000256" key="2">
    <source>
        <dbReference type="ARBA" id="ARBA00004496"/>
    </source>
</evidence>
<dbReference type="Pfam" id="PF03484">
    <property type="entry name" value="B5"/>
    <property type="match status" value="1"/>
</dbReference>
<sequence length="626" mass="69960">MPTVSVFQDALQAALGGDCSEAKFDELCFEFGLELDEVTSEKEIVSKERGQEAAEGLCDRIIFKIDVPANRYDLLCIEGLVMALKVFQGQAPVPVYTLNPQTPRENLRCTVMKSAAAIRPYIVCAVLRGVTFTEDRYKSFIDLQDKLHQNVCRRRTLVSMGTHDLSTIKAPFTYEALPPKDIRFVPLSQDREMDGNEMMEVLSKHQQLKAYLPIIRDSPVYPVVFDANRVVCSLPPIINGEHSKIKLSTRDVFIECTATDMTKAHIACNTLVAMFSQHCDKPFEVEPVEIIYADDYPANEFTKGGDKMVTPKVAPREMKADIARMQRSLNLPNLSAGEMQTLLQKMSVPCSNNKGVLNVQVPITRSDIMHECDLVEDLAIAYGYNNFGLELPGPGAPPREQPINHLTDLLRQELAMAGFTECLNWALVSNKENFANLRSEVKEEDLWRTVANEHEYLRQSPAVNISNPKTKEFEIVRTSIMPGVLKTLCSNKHNPMPIKLFEIGDVVLQEPTKEVGSKNVRRACVMQAETRSNFESVHGALDQLMFALNCEPEHSQEKGSKRKAFKLSPSEDPAFFPGMQAHIVVEGVNIGVIGVLHPDVVGPKGFEVNCAVTGFELTLDPFVEWL</sequence>
<evidence type="ECO:0000313" key="15">
    <source>
        <dbReference type="EMBL" id="CAD8865984.1"/>
    </source>
</evidence>
<dbReference type="SUPFAM" id="SSF55681">
    <property type="entry name" value="Class II aaRS and biotin synthetases"/>
    <property type="match status" value="1"/>
</dbReference>
<comment type="cofactor">
    <cofactor evidence="1">
        <name>Mg(2+)</name>
        <dbReference type="ChEBI" id="CHEBI:18420"/>
    </cofactor>
</comment>
<evidence type="ECO:0000256" key="5">
    <source>
        <dbReference type="ARBA" id="ARBA00022490"/>
    </source>
</evidence>
<evidence type="ECO:0000256" key="13">
    <source>
        <dbReference type="ARBA" id="ARBA00033189"/>
    </source>
</evidence>
<dbReference type="GO" id="GO:0006432">
    <property type="term" value="P:phenylalanyl-tRNA aminoacylation"/>
    <property type="evidence" value="ECO:0007669"/>
    <property type="project" value="InterPro"/>
</dbReference>
<evidence type="ECO:0000256" key="9">
    <source>
        <dbReference type="ARBA" id="ARBA00022840"/>
    </source>
</evidence>
<keyword evidence="6" id="KW-0436">Ligase</keyword>
<dbReference type="SUPFAM" id="SSF46955">
    <property type="entry name" value="Putative DNA-binding domain"/>
    <property type="match status" value="2"/>
</dbReference>
<gene>
    <name evidence="15" type="ORF">NSCI0253_LOCUS40339</name>
</gene>
<dbReference type="InterPro" id="IPR045864">
    <property type="entry name" value="aa-tRNA-synth_II/BPL/LPL"/>
</dbReference>
<name>A0A7S1AVC5_NOCSC</name>
<dbReference type="InterPro" id="IPR005147">
    <property type="entry name" value="tRNA_synthase_B5-dom"/>
</dbReference>
<protein>
    <recommendedName>
        <fullName evidence="4">phenylalanine--tRNA ligase</fullName>
        <ecNumber evidence="4">6.1.1.20</ecNumber>
    </recommendedName>
    <alternativeName>
        <fullName evidence="13">Phenylalanyl-tRNA synthetase beta subunit</fullName>
    </alternativeName>
</protein>
<feature type="domain" description="B5" evidence="14">
    <location>
        <begin position="313"/>
        <end position="389"/>
    </location>
</feature>
<dbReference type="CDD" id="cd00769">
    <property type="entry name" value="PheRS_beta_core"/>
    <property type="match status" value="1"/>
</dbReference>
<dbReference type="SUPFAM" id="SSF56037">
    <property type="entry name" value="PheT/TilS domain"/>
    <property type="match status" value="1"/>
</dbReference>
<keyword evidence="8" id="KW-0547">Nucleotide-binding</keyword>
<dbReference type="Pfam" id="PF18262">
    <property type="entry name" value="PhetRS_B1"/>
    <property type="match status" value="1"/>
</dbReference>
<evidence type="ECO:0000256" key="4">
    <source>
        <dbReference type="ARBA" id="ARBA00012814"/>
    </source>
</evidence>
<dbReference type="InterPro" id="IPR020825">
    <property type="entry name" value="Phe-tRNA_synthase-like_B3/B4"/>
</dbReference>
<keyword evidence="5" id="KW-0963">Cytoplasm</keyword>
<dbReference type="GO" id="GO:0000287">
    <property type="term" value="F:magnesium ion binding"/>
    <property type="evidence" value="ECO:0007669"/>
    <property type="project" value="InterPro"/>
</dbReference>
<dbReference type="GO" id="GO:0009328">
    <property type="term" value="C:phenylalanine-tRNA ligase complex"/>
    <property type="evidence" value="ECO:0007669"/>
    <property type="project" value="TreeGrafter"/>
</dbReference>
<organism evidence="15">
    <name type="scientific">Noctiluca scintillans</name>
    <name type="common">Sea sparkle</name>
    <name type="synonym">Red tide dinoflagellate</name>
    <dbReference type="NCBI Taxonomy" id="2966"/>
    <lineage>
        <taxon>Eukaryota</taxon>
        <taxon>Sar</taxon>
        <taxon>Alveolata</taxon>
        <taxon>Dinophyceae</taxon>
        <taxon>Noctilucales</taxon>
        <taxon>Noctilucaceae</taxon>
        <taxon>Noctiluca</taxon>
    </lineage>
</organism>
<dbReference type="Gene3D" id="3.50.40.10">
    <property type="entry name" value="Phenylalanyl-trna Synthetase, Chain B, domain 3"/>
    <property type="match status" value="1"/>
</dbReference>
<proteinExistence type="inferred from homology"/>
<comment type="subcellular location">
    <subcellularLocation>
        <location evidence="2">Cytoplasm</location>
    </subcellularLocation>
</comment>
<dbReference type="PANTHER" id="PTHR10947:SF0">
    <property type="entry name" value="PHENYLALANINE--TRNA LIGASE BETA SUBUNIT"/>
    <property type="match status" value="1"/>
</dbReference>
<dbReference type="PANTHER" id="PTHR10947">
    <property type="entry name" value="PHENYLALANYL-TRNA SYNTHETASE BETA CHAIN AND LEUCINE-RICH REPEAT-CONTAINING PROTEIN 47"/>
    <property type="match status" value="1"/>
</dbReference>
<dbReference type="Pfam" id="PF17759">
    <property type="entry name" value="tRNA_synthFbeta"/>
    <property type="match status" value="1"/>
</dbReference>
<dbReference type="EMBL" id="HBFQ01056850">
    <property type="protein sequence ID" value="CAD8865984.1"/>
    <property type="molecule type" value="Transcribed_RNA"/>
</dbReference>
<dbReference type="AlphaFoldDB" id="A0A7S1AVC5"/>
<evidence type="ECO:0000256" key="3">
    <source>
        <dbReference type="ARBA" id="ARBA00007438"/>
    </source>
</evidence>
<keyword evidence="9" id="KW-0067">ATP-binding</keyword>
<evidence type="ECO:0000259" key="14">
    <source>
        <dbReference type="PROSITE" id="PS51483"/>
    </source>
</evidence>
<keyword evidence="11" id="KW-0648">Protein biosynthesis</keyword>
<reference evidence="15" key="1">
    <citation type="submission" date="2021-01" db="EMBL/GenBank/DDBJ databases">
        <authorList>
            <person name="Corre E."/>
            <person name="Pelletier E."/>
            <person name="Niang G."/>
            <person name="Scheremetjew M."/>
            <person name="Finn R."/>
            <person name="Kale V."/>
            <person name="Holt S."/>
            <person name="Cochrane G."/>
            <person name="Meng A."/>
            <person name="Brown T."/>
            <person name="Cohen L."/>
        </authorList>
    </citation>
    <scope>NUCLEOTIDE SEQUENCE</scope>
</reference>
<dbReference type="EC" id="6.1.1.20" evidence="4"/>
<dbReference type="SMART" id="SM00873">
    <property type="entry name" value="B3_4"/>
    <property type="match status" value="1"/>
</dbReference>
<dbReference type="NCBIfam" id="TIGR00471">
    <property type="entry name" value="pheT_arch"/>
    <property type="match status" value="1"/>
</dbReference>
<dbReference type="InterPro" id="IPR045060">
    <property type="entry name" value="Phe-tRNA-ligase_IIc_bsu"/>
</dbReference>
<dbReference type="InterPro" id="IPR005146">
    <property type="entry name" value="B3/B4_tRNA-bd"/>
</dbReference>
<keyword evidence="7" id="KW-0479">Metal-binding</keyword>
<keyword evidence="12" id="KW-0030">Aminoacyl-tRNA synthetase</keyword>
<dbReference type="InterPro" id="IPR040659">
    <property type="entry name" value="PhetRS_B1"/>
</dbReference>
<dbReference type="Gene3D" id="3.30.930.10">
    <property type="entry name" value="Bira Bifunctional Protein, Domain 2"/>
    <property type="match status" value="1"/>
</dbReference>
<evidence type="ECO:0000256" key="7">
    <source>
        <dbReference type="ARBA" id="ARBA00022723"/>
    </source>
</evidence>
<dbReference type="SMART" id="SM00874">
    <property type="entry name" value="B5"/>
    <property type="match status" value="1"/>
</dbReference>
<dbReference type="PROSITE" id="PS51483">
    <property type="entry name" value="B5"/>
    <property type="match status" value="1"/>
</dbReference>
<dbReference type="GO" id="GO:0004826">
    <property type="term" value="F:phenylalanine-tRNA ligase activity"/>
    <property type="evidence" value="ECO:0007669"/>
    <property type="project" value="UniProtKB-EC"/>
</dbReference>
<evidence type="ECO:0000256" key="8">
    <source>
        <dbReference type="ARBA" id="ARBA00022741"/>
    </source>
</evidence>
<evidence type="ECO:0000256" key="11">
    <source>
        <dbReference type="ARBA" id="ARBA00022917"/>
    </source>
</evidence>
<evidence type="ECO:0000256" key="6">
    <source>
        <dbReference type="ARBA" id="ARBA00022598"/>
    </source>
</evidence>